<protein>
    <recommendedName>
        <fullName evidence="3">RNase H type-1 domain-containing protein</fullName>
    </recommendedName>
</protein>
<accession>A0A8H6Q8U6</accession>
<dbReference type="Gene3D" id="3.30.420.10">
    <property type="entry name" value="Ribonuclease H-like superfamily/Ribonuclease H"/>
    <property type="match status" value="1"/>
</dbReference>
<proteinExistence type="predicted"/>
<comment type="caution">
    <text evidence="1">The sequence shown here is derived from an EMBL/GenBank/DDBJ whole genome shotgun (WGS) entry which is preliminary data.</text>
</comment>
<dbReference type="AlphaFoldDB" id="A0A8H6Q8U6"/>
<evidence type="ECO:0008006" key="3">
    <source>
        <dbReference type="Google" id="ProtNLM"/>
    </source>
</evidence>
<name>A0A8H6Q8U6_9EURO</name>
<evidence type="ECO:0000313" key="2">
    <source>
        <dbReference type="Proteomes" id="UP000662466"/>
    </source>
</evidence>
<gene>
    <name evidence="1" type="ORF">CNMCM6106_003671</name>
</gene>
<dbReference type="InterPro" id="IPR012337">
    <property type="entry name" value="RNaseH-like_sf"/>
</dbReference>
<organism evidence="1 2">
    <name type="scientific">Aspergillus hiratsukae</name>
    <dbReference type="NCBI Taxonomy" id="1194566"/>
    <lineage>
        <taxon>Eukaryota</taxon>
        <taxon>Fungi</taxon>
        <taxon>Dikarya</taxon>
        <taxon>Ascomycota</taxon>
        <taxon>Pezizomycotina</taxon>
        <taxon>Eurotiomycetes</taxon>
        <taxon>Eurotiomycetidae</taxon>
        <taxon>Eurotiales</taxon>
        <taxon>Aspergillaceae</taxon>
        <taxon>Aspergillus</taxon>
        <taxon>Aspergillus subgen. Fumigati</taxon>
    </lineage>
</organism>
<dbReference type="SUPFAM" id="SSF53098">
    <property type="entry name" value="Ribonuclease H-like"/>
    <property type="match status" value="1"/>
</dbReference>
<dbReference type="EMBL" id="JACBAF010002074">
    <property type="protein sequence ID" value="KAF7168533.1"/>
    <property type="molecule type" value="Genomic_DNA"/>
</dbReference>
<dbReference type="Proteomes" id="UP000662466">
    <property type="component" value="Unassembled WGS sequence"/>
</dbReference>
<sequence>MTCVLPSLLYGTEAWYTDRTEPARHSGGGRPELVSAPVGRHVSLLNKTLALAVRGVLPVWRTTPTATLFRNAGLPFADKVDESHPLIPWILPPAPPPIDHQGTRPRLVLPHYTPGCRKEPTAGIDKETAAMAFQAWFTERPPTDVTVFSDGSEQHVDGARKSHAFNAEAVGAWRGLEHAFSELSPARIWLCIDSTSVIWGIQGDAPATSQWAFLNVRSAMEQHDIQLKWSPATWASKATRPPTPLRTKEHSCAVGFETTPARRGGWWTKASAKLSRRYRQWDFTYEVKPPPELDLHRPVLHRWLALRSSRGDFDWYHRRFCHGDAKLTCSCGRNKSPEHLALCTKAQCSH</sequence>
<reference evidence="1" key="1">
    <citation type="submission" date="2020-06" db="EMBL/GenBank/DDBJ databases">
        <title>Draft genome sequences of strains closely related to Aspergillus parafelis and Aspergillus hiratsukae.</title>
        <authorList>
            <person name="Dos Santos R.A.C."/>
            <person name="Rivero-Menendez O."/>
            <person name="Steenwyk J.L."/>
            <person name="Mead M.E."/>
            <person name="Goldman G.H."/>
            <person name="Alastruey-Izquierdo A."/>
            <person name="Rokas A."/>
        </authorList>
    </citation>
    <scope>NUCLEOTIDE SEQUENCE</scope>
    <source>
        <strain evidence="1">CNM-CM6106</strain>
    </source>
</reference>
<evidence type="ECO:0000313" key="1">
    <source>
        <dbReference type="EMBL" id="KAF7168533.1"/>
    </source>
</evidence>
<dbReference type="InterPro" id="IPR036397">
    <property type="entry name" value="RNaseH_sf"/>
</dbReference>
<dbReference type="GO" id="GO:0003676">
    <property type="term" value="F:nucleic acid binding"/>
    <property type="evidence" value="ECO:0007669"/>
    <property type="project" value="InterPro"/>
</dbReference>